<evidence type="ECO:0000256" key="8">
    <source>
        <dbReference type="HAMAP-Rule" id="MF_00141"/>
    </source>
</evidence>
<comment type="function">
    <text evidence="7 8">Involved in peptide bond synthesis. Stimulates efficient translation and peptide-bond synthesis on native or reconstituted 70S ribosomes in vitro. Probably functions indirectly by altering the affinity of the ribosome for aminoacyl-tRNA, thus increasing their reactivity as acceptors for peptidyl transferase.</text>
</comment>
<name>A0ABS4CFT3_9ENTE</name>
<dbReference type="Pfam" id="PF08207">
    <property type="entry name" value="EFP_N"/>
    <property type="match status" value="1"/>
</dbReference>
<reference evidence="13 14" key="1">
    <citation type="submission" date="2020-12" db="EMBL/GenBank/DDBJ databases">
        <title>Vagococcus allomyrinae sp. nov. and Enterococcus lavae sp. nov., isolated from the larvae of Allomyrina dichotoma.</title>
        <authorList>
            <person name="Lee S.D."/>
        </authorList>
    </citation>
    <scope>NUCLEOTIDE SEQUENCE [LARGE SCALE GENOMIC DNA]</scope>
    <source>
        <strain evidence="13 14">BWM-S5</strain>
    </source>
</reference>
<dbReference type="Pfam" id="PF01132">
    <property type="entry name" value="EFP"/>
    <property type="match status" value="1"/>
</dbReference>
<evidence type="ECO:0000256" key="10">
    <source>
        <dbReference type="RuleBase" id="RU004389"/>
    </source>
</evidence>
<dbReference type="PANTHER" id="PTHR30053">
    <property type="entry name" value="ELONGATION FACTOR P"/>
    <property type="match status" value="1"/>
</dbReference>
<dbReference type="NCBIfam" id="TIGR00038">
    <property type="entry name" value="efp"/>
    <property type="match status" value="1"/>
</dbReference>
<dbReference type="InterPro" id="IPR015365">
    <property type="entry name" value="Elong-fact-P_C"/>
</dbReference>
<dbReference type="Proteomes" id="UP000673375">
    <property type="component" value="Unassembled WGS sequence"/>
</dbReference>
<keyword evidence="4 8" id="KW-0963">Cytoplasm</keyword>
<feature type="domain" description="Translation elongation factor P/YeiP central" evidence="12">
    <location>
        <begin position="67"/>
        <end position="121"/>
    </location>
</feature>
<evidence type="ECO:0000259" key="12">
    <source>
        <dbReference type="SMART" id="SM01185"/>
    </source>
</evidence>
<evidence type="ECO:0000256" key="7">
    <source>
        <dbReference type="ARBA" id="ARBA00025469"/>
    </source>
</evidence>
<dbReference type="InterPro" id="IPR011768">
    <property type="entry name" value="Transl_elongation_fac_P"/>
</dbReference>
<dbReference type="InterPro" id="IPR014722">
    <property type="entry name" value="Rib_uL2_dom2"/>
</dbReference>
<keyword evidence="5 8" id="KW-0251">Elongation factor</keyword>
<organism evidence="13 14">
    <name type="scientific">Enterococcus larvae</name>
    <dbReference type="NCBI Taxonomy" id="2794352"/>
    <lineage>
        <taxon>Bacteria</taxon>
        <taxon>Bacillati</taxon>
        <taxon>Bacillota</taxon>
        <taxon>Bacilli</taxon>
        <taxon>Lactobacillales</taxon>
        <taxon>Enterococcaceae</taxon>
        <taxon>Enterococcus</taxon>
    </lineage>
</organism>
<evidence type="ECO:0000256" key="6">
    <source>
        <dbReference type="ARBA" id="ARBA00022917"/>
    </source>
</evidence>
<evidence type="ECO:0000259" key="11">
    <source>
        <dbReference type="SMART" id="SM00841"/>
    </source>
</evidence>
<comment type="similarity">
    <text evidence="3 8 10">Belongs to the elongation factor P family.</text>
</comment>
<keyword evidence="14" id="KW-1185">Reference proteome</keyword>
<dbReference type="EMBL" id="JAEDXU010000001">
    <property type="protein sequence ID" value="MBP1045411.1"/>
    <property type="molecule type" value="Genomic_DNA"/>
</dbReference>
<dbReference type="Pfam" id="PF09285">
    <property type="entry name" value="Elong-fact-P_C"/>
    <property type="match status" value="1"/>
</dbReference>
<dbReference type="InterPro" id="IPR013185">
    <property type="entry name" value="Transl_elong_KOW-like"/>
</dbReference>
<dbReference type="PROSITE" id="PS01275">
    <property type="entry name" value="EFP"/>
    <property type="match status" value="1"/>
</dbReference>
<evidence type="ECO:0000313" key="14">
    <source>
        <dbReference type="Proteomes" id="UP000673375"/>
    </source>
</evidence>
<evidence type="ECO:0000256" key="3">
    <source>
        <dbReference type="ARBA" id="ARBA00009479"/>
    </source>
</evidence>
<protein>
    <recommendedName>
        <fullName evidence="8 9">Elongation factor P</fullName>
        <shortName evidence="8">EF-P</shortName>
    </recommendedName>
</protein>
<comment type="caution">
    <text evidence="13">The sequence shown here is derived from an EMBL/GenBank/DDBJ whole genome shotgun (WGS) entry which is preliminary data.</text>
</comment>
<dbReference type="Gene3D" id="2.40.50.140">
    <property type="entry name" value="Nucleic acid-binding proteins"/>
    <property type="match status" value="2"/>
</dbReference>
<feature type="domain" description="Elongation factor P C-terminal" evidence="11">
    <location>
        <begin position="129"/>
        <end position="184"/>
    </location>
</feature>
<dbReference type="GO" id="GO:0003746">
    <property type="term" value="F:translation elongation factor activity"/>
    <property type="evidence" value="ECO:0007669"/>
    <property type="project" value="UniProtKB-KW"/>
</dbReference>
<evidence type="ECO:0000256" key="4">
    <source>
        <dbReference type="ARBA" id="ARBA00022490"/>
    </source>
</evidence>
<dbReference type="InterPro" id="IPR020599">
    <property type="entry name" value="Transl_elong_fac_P/YeiP"/>
</dbReference>
<evidence type="ECO:0000256" key="2">
    <source>
        <dbReference type="ARBA" id="ARBA00004815"/>
    </source>
</evidence>
<evidence type="ECO:0000256" key="5">
    <source>
        <dbReference type="ARBA" id="ARBA00022768"/>
    </source>
</evidence>
<dbReference type="SUPFAM" id="SSF50104">
    <property type="entry name" value="Translation proteins SH3-like domain"/>
    <property type="match status" value="1"/>
</dbReference>
<proteinExistence type="inferred from homology"/>
<sequence>MISVNDFKTGLTIEVDGAIWRVIDFQHVKPGKGAAFVRSKLKNLRTGGVQEKTFRAGEKVAKAQIDNRKMQYLYESGGSRVFMDLETYEQIELPDEQIKDELKYMLENMELNIIMFGSEILGVDLPNTVMLEVTATDPNIKGDTSSGGSKPATMETGLVVNVPFFVNEGDRLIVNTADGTYVSRA</sequence>
<accession>A0ABS4CFT3</accession>
<comment type="pathway">
    <text evidence="2 8">Protein biosynthesis; polypeptide chain elongation.</text>
</comment>
<dbReference type="InterPro" id="IPR008991">
    <property type="entry name" value="Translation_prot_SH3-like_sf"/>
</dbReference>
<dbReference type="InterPro" id="IPR012340">
    <property type="entry name" value="NA-bd_OB-fold"/>
</dbReference>
<dbReference type="InterPro" id="IPR013852">
    <property type="entry name" value="Transl_elong_P/YeiP_CS"/>
</dbReference>
<dbReference type="HAMAP" id="MF_00141">
    <property type="entry name" value="EF_P"/>
    <property type="match status" value="1"/>
</dbReference>
<evidence type="ECO:0000313" key="13">
    <source>
        <dbReference type="EMBL" id="MBP1045411.1"/>
    </source>
</evidence>
<dbReference type="InterPro" id="IPR001059">
    <property type="entry name" value="Transl_elong_P/YeiP_cen"/>
</dbReference>
<comment type="subcellular location">
    <subcellularLocation>
        <location evidence="1 8">Cytoplasm</location>
    </subcellularLocation>
</comment>
<dbReference type="PANTHER" id="PTHR30053:SF12">
    <property type="entry name" value="ELONGATION FACTOR P (EF-P) FAMILY PROTEIN"/>
    <property type="match status" value="1"/>
</dbReference>
<dbReference type="NCBIfam" id="NF001810">
    <property type="entry name" value="PRK00529.1"/>
    <property type="match status" value="1"/>
</dbReference>
<dbReference type="Gene3D" id="2.30.30.30">
    <property type="match status" value="1"/>
</dbReference>
<evidence type="ECO:0000256" key="1">
    <source>
        <dbReference type="ARBA" id="ARBA00004496"/>
    </source>
</evidence>
<dbReference type="SMART" id="SM00841">
    <property type="entry name" value="Elong-fact-P_C"/>
    <property type="match status" value="1"/>
</dbReference>
<keyword evidence="6 8" id="KW-0648">Protein biosynthesis</keyword>
<dbReference type="SMART" id="SM01185">
    <property type="entry name" value="EFP"/>
    <property type="match status" value="1"/>
</dbReference>
<evidence type="ECO:0000256" key="9">
    <source>
        <dbReference type="NCBIfam" id="TIGR00038"/>
    </source>
</evidence>
<dbReference type="CDD" id="cd04470">
    <property type="entry name" value="S1_EF-P_repeat_1"/>
    <property type="match status" value="1"/>
</dbReference>
<dbReference type="RefSeq" id="WP_209556173.1">
    <property type="nucleotide sequence ID" value="NZ_JAEDXU010000001.1"/>
</dbReference>
<gene>
    <name evidence="8 13" type="primary">efp</name>
    <name evidence="13" type="ORF">I6N96_03915</name>
</gene>
<dbReference type="PIRSF" id="PIRSF005901">
    <property type="entry name" value="EF-P"/>
    <property type="match status" value="1"/>
</dbReference>
<dbReference type="SUPFAM" id="SSF50249">
    <property type="entry name" value="Nucleic acid-binding proteins"/>
    <property type="match status" value="2"/>
</dbReference>
<dbReference type="CDD" id="cd05794">
    <property type="entry name" value="S1_EF-P_repeat_2"/>
    <property type="match status" value="1"/>
</dbReference>